<sequence>MFLDYDFRHFNFRLVFYMIALNIIGVLVIRSATNMNADAVNKQLLGVLVGLAVAIGLSLIDYHRILNFSMVIYGVCIASLVAVLIWGNVVNNAKRWIEVPVIGQLQPSEFVKIGLIVTFSWYFMKYQERINQVSTVAIAAALFAAPAALIFEQPNLSTCLVIMVMVLGIVFASGISYRWIMGTLAVTIPVVTTFVYLLLHGMIPFIKEYQAGRILAWFYPEQYGEARYQQNNSIIAIGSGQLKGKGLFNTTIASVKNGNFLSEEQTDFIFAVIGEELGFIGCVVVITLFLLIVYECLMMAARARDLSGRLLCVGMATLVAFQSFANIAVATGIFPNTGLPLPFISFGSSSLISIFIGMGLVLNVGLQRETRHF</sequence>
<feature type="transmembrane region" description="Helical" evidence="6">
    <location>
        <begin position="70"/>
        <end position="89"/>
    </location>
</feature>
<feature type="transmembrane region" description="Helical" evidence="6">
    <location>
        <begin position="310"/>
        <end position="334"/>
    </location>
</feature>
<dbReference type="PANTHER" id="PTHR30474:SF1">
    <property type="entry name" value="PEPTIDOGLYCAN GLYCOSYLTRANSFERASE MRDB"/>
    <property type="match status" value="1"/>
</dbReference>
<evidence type="ECO:0000256" key="3">
    <source>
        <dbReference type="ARBA" id="ARBA00022960"/>
    </source>
</evidence>
<organism evidence="7 8">
    <name type="scientific">Enterocloster hominis</name>
    <name type="common">ex Hitch et al. 2024</name>
    <dbReference type="NCBI Taxonomy" id="1917870"/>
    <lineage>
        <taxon>Bacteria</taxon>
        <taxon>Bacillati</taxon>
        <taxon>Bacillota</taxon>
        <taxon>Clostridia</taxon>
        <taxon>Lachnospirales</taxon>
        <taxon>Lachnospiraceae</taxon>
        <taxon>Enterocloster</taxon>
    </lineage>
</organism>
<feature type="transmembrane region" description="Helical" evidence="6">
    <location>
        <begin position="155"/>
        <end position="172"/>
    </location>
</feature>
<dbReference type="EC" id="2.4.1.129" evidence="7"/>
<comment type="caution">
    <text evidence="7">The sequence shown here is derived from an EMBL/GenBank/DDBJ whole genome shotgun (WGS) entry which is preliminary data.</text>
</comment>
<dbReference type="InterPro" id="IPR001182">
    <property type="entry name" value="FtsW/RodA"/>
</dbReference>
<name>A0ABV1D4V8_9FIRM</name>
<evidence type="ECO:0000256" key="6">
    <source>
        <dbReference type="SAM" id="Phobius"/>
    </source>
</evidence>
<evidence type="ECO:0000313" key="7">
    <source>
        <dbReference type="EMBL" id="MEQ2425435.1"/>
    </source>
</evidence>
<dbReference type="RefSeq" id="WP_008725878.1">
    <property type="nucleotide sequence ID" value="NZ_JAJFDX010000005.1"/>
</dbReference>
<dbReference type="PANTHER" id="PTHR30474">
    <property type="entry name" value="CELL CYCLE PROTEIN"/>
    <property type="match status" value="1"/>
</dbReference>
<feature type="transmembrane region" description="Helical" evidence="6">
    <location>
        <begin position="12"/>
        <end position="32"/>
    </location>
</feature>
<keyword evidence="4 6" id="KW-1133">Transmembrane helix</keyword>
<feature type="transmembrane region" description="Helical" evidence="6">
    <location>
        <begin position="179"/>
        <end position="199"/>
    </location>
</feature>
<evidence type="ECO:0000256" key="1">
    <source>
        <dbReference type="ARBA" id="ARBA00004141"/>
    </source>
</evidence>
<dbReference type="GO" id="GO:0016757">
    <property type="term" value="F:glycosyltransferase activity"/>
    <property type="evidence" value="ECO:0007669"/>
    <property type="project" value="UniProtKB-KW"/>
</dbReference>
<proteinExistence type="predicted"/>
<keyword evidence="7" id="KW-0328">Glycosyltransferase</keyword>
<gene>
    <name evidence="7" type="ORF">WMQ36_10660</name>
</gene>
<evidence type="ECO:0000256" key="2">
    <source>
        <dbReference type="ARBA" id="ARBA00022692"/>
    </source>
</evidence>
<dbReference type="EMBL" id="JBBMFM010000032">
    <property type="protein sequence ID" value="MEQ2425435.1"/>
    <property type="molecule type" value="Genomic_DNA"/>
</dbReference>
<keyword evidence="7" id="KW-0808">Transferase</keyword>
<feature type="transmembrane region" description="Helical" evidence="6">
    <location>
        <begin position="130"/>
        <end position="149"/>
    </location>
</feature>
<feature type="transmembrane region" description="Helical" evidence="6">
    <location>
        <begin position="277"/>
        <end position="298"/>
    </location>
</feature>
<keyword evidence="2 6" id="KW-0812">Transmembrane</keyword>
<comment type="subcellular location">
    <subcellularLocation>
        <location evidence="1">Membrane</location>
        <topology evidence="1">Multi-pass membrane protein</topology>
    </subcellularLocation>
</comment>
<protein>
    <submittedName>
        <fullName evidence="7">FtsW/RodA/SpoVE family cell cycle protein</fullName>
        <ecNumber evidence="7">2.4.1.129</ecNumber>
    </submittedName>
</protein>
<keyword evidence="5 6" id="KW-0472">Membrane</keyword>
<keyword evidence="8" id="KW-1185">Reference proteome</keyword>
<feature type="transmembrane region" description="Helical" evidence="6">
    <location>
        <begin position="346"/>
        <end position="366"/>
    </location>
</feature>
<evidence type="ECO:0000313" key="8">
    <source>
        <dbReference type="Proteomes" id="UP001454086"/>
    </source>
</evidence>
<feature type="transmembrane region" description="Helical" evidence="6">
    <location>
        <begin position="44"/>
        <end position="63"/>
    </location>
</feature>
<evidence type="ECO:0000256" key="5">
    <source>
        <dbReference type="ARBA" id="ARBA00023136"/>
    </source>
</evidence>
<accession>A0ABV1D4V8</accession>
<dbReference type="Proteomes" id="UP001454086">
    <property type="component" value="Unassembled WGS sequence"/>
</dbReference>
<dbReference type="Pfam" id="PF01098">
    <property type="entry name" value="FTSW_RODA_SPOVE"/>
    <property type="match status" value="1"/>
</dbReference>
<reference evidence="7 8" key="1">
    <citation type="submission" date="2024-03" db="EMBL/GenBank/DDBJ databases">
        <title>Human intestinal bacterial collection.</title>
        <authorList>
            <person name="Pauvert C."/>
            <person name="Hitch T.C.A."/>
            <person name="Clavel T."/>
        </authorList>
    </citation>
    <scope>NUCLEOTIDE SEQUENCE [LARGE SCALE GENOMIC DNA]</scope>
    <source>
        <strain evidence="7 8">CLA-SR-H021</strain>
    </source>
</reference>
<keyword evidence="3" id="KW-0133">Cell shape</keyword>
<evidence type="ECO:0000256" key="4">
    <source>
        <dbReference type="ARBA" id="ARBA00022989"/>
    </source>
</evidence>